<dbReference type="Pfam" id="PF07693">
    <property type="entry name" value="KAP_NTPase"/>
    <property type="match status" value="1"/>
</dbReference>
<protein>
    <recommendedName>
        <fullName evidence="2">KAP NTPase domain-containing protein</fullName>
    </recommendedName>
</protein>
<keyword evidence="1" id="KW-0472">Membrane</keyword>
<dbReference type="InterPro" id="IPR027417">
    <property type="entry name" value="P-loop_NTPase"/>
</dbReference>
<comment type="caution">
    <text evidence="3">The sequence shown here is derived from an EMBL/GenBank/DDBJ whole genome shotgun (WGS) entry which is preliminary data.</text>
</comment>
<dbReference type="AlphaFoldDB" id="A0A428MV47"/>
<dbReference type="OrthoDB" id="88903at2"/>
<evidence type="ECO:0000313" key="4">
    <source>
        <dbReference type="Proteomes" id="UP000275076"/>
    </source>
</evidence>
<evidence type="ECO:0000256" key="1">
    <source>
        <dbReference type="SAM" id="Phobius"/>
    </source>
</evidence>
<accession>A0A428MV47</accession>
<reference evidence="3 4" key="1">
    <citation type="submission" date="2018-10" db="EMBL/GenBank/DDBJ databases">
        <title>Draft genome sequence of Bacillus salarius IM0101, isolated from a hypersaline soil in Inner Mongolia, China.</title>
        <authorList>
            <person name="Yamprayoonswat W."/>
            <person name="Boonvisut S."/>
            <person name="Jumpathong W."/>
            <person name="Sittihan S."/>
            <person name="Ruangsuj P."/>
            <person name="Wanthongcharoen S."/>
            <person name="Thongpramul N."/>
            <person name="Pimmason S."/>
            <person name="Yu B."/>
            <person name="Yasawong M."/>
        </authorList>
    </citation>
    <scope>NUCLEOTIDE SEQUENCE [LARGE SCALE GENOMIC DNA]</scope>
    <source>
        <strain evidence="3 4">IM0101</strain>
    </source>
</reference>
<keyword evidence="4" id="KW-1185">Reference proteome</keyword>
<evidence type="ECO:0000313" key="3">
    <source>
        <dbReference type="EMBL" id="RSL29966.1"/>
    </source>
</evidence>
<keyword evidence="1" id="KW-0812">Transmembrane</keyword>
<organism evidence="3 4">
    <name type="scientific">Salibacterium salarium</name>
    <dbReference type="NCBI Taxonomy" id="284579"/>
    <lineage>
        <taxon>Bacteria</taxon>
        <taxon>Bacillati</taxon>
        <taxon>Bacillota</taxon>
        <taxon>Bacilli</taxon>
        <taxon>Bacillales</taxon>
        <taxon>Bacillaceae</taxon>
    </lineage>
</organism>
<dbReference type="EMBL" id="RBVX01000046">
    <property type="protein sequence ID" value="RSL29966.1"/>
    <property type="molecule type" value="Genomic_DNA"/>
</dbReference>
<dbReference type="SUPFAM" id="SSF52540">
    <property type="entry name" value="P-loop containing nucleoside triphosphate hydrolases"/>
    <property type="match status" value="1"/>
</dbReference>
<dbReference type="Proteomes" id="UP000275076">
    <property type="component" value="Unassembled WGS sequence"/>
</dbReference>
<feature type="transmembrane region" description="Helical" evidence="1">
    <location>
        <begin position="16"/>
        <end position="33"/>
    </location>
</feature>
<keyword evidence="1" id="KW-1133">Transmembrane helix</keyword>
<feature type="transmembrane region" description="Helical" evidence="1">
    <location>
        <begin position="62"/>
        <end position="81"/>
    </location>
</feature>
<feature type="transmembrane region" description="Helical" evidence="1">
    <location>
        <begin position="93"/>
        <end position="115"/>
    </location>
</feature>
<gene>
    <name evidence="3" type="ORF">D7Z54_28525</name>
</gene>
<dbReference type="InterPro" id="IPR011646">
    <property type="entry name" value="KAP_P-loop"/>
</dbReference>
<proteinExistence type="predicted"/>
<sequence length="810" mass="95915">MKEQRDECMHTFKSNLNKILFGLVLSVLLFFSIEVSMGFYFFISTICWLLIFLNFKPSKNIAIFETALILFSINLVSFIAVRELQDKSVLNNYVHIGLIAICLLFVIVTWIFRWYMTKNEDSGKNIHDATLIAKREKDLNVLESRLSTFPIIGLNGRWGTGKTFLVNKLRERLEDKYEIIEIDLLTCNLNEFQLTLIKELEKVMYRNRIISKHSYKLKSFFDNGSLVPTLKNFQHFIVSENTTYAETIKGFKQDLNKLQKDIIIVYEDIDRIAKEDVIKQIFSTSEKLADNNVKIIYQYDENQLKSFGFSSMFIEKYIPFRMNITEINFFEIVDFELTQQFQQNVLEINDFEFLKTYALQQRFNILLDEFKFDMDINMTFKNMSIRKVENFLDESISTIKQKPHLSEFKRMVISFFITKHFFESVYEEMGIENGLLENVQFEIHSTSYNIGEILAKYKKDELKKADIETIFNDESNCLKLLVLKLFNFNYGHFSIQKEYKGLESILDEPIMEIRDKNLNEKKDRIIWNLLASGKSEYTDYEYVGNKFIEEVLGQEDPITSYHDFFNSLFHHKEYLDNGTIFKIGVPEFLELFKAFRVMDVTADQQTELIDIYFAVQDIKSLDLKVIQNMNYCKLSSKKEYLNILSRLNQLHIKGSLNHEKSFVQFLEKYIEALTSLGYMNTKDFWHFSNKVENVTEHMLDEITKIKETLSKLERKITIKTIQWELNLIIEFLNRIIALINCNNPIINNDKGFNITEFSSHYMNQEEFDRLRTVLTDYEEKDALQEIEESYMKDSITVHEINKLLEEKNNN</sequence>
<evidence type="ECO:0000259" key="2">
    <source>
        <dbReference type="Pfam" id="PF07693"/>
    </source>
</evidence>
<dbReference type="Gene3D" id="3.40.50.300">
    <property type="entry name" value="P-loop containing nucleotide triphosphate hydrolases"/>
    <property type="match status" value="1"/>
</dbReference>
<feature type="domain" description="KAP NTPase" evidence="2">
    <location>
        <begin position="144"/>
        <end position="306"/>
    </location>
</feature>
<name>A0A428MV47_9BACI</name>